<dbReference type="EMBL" id="JAHHIF010000011">
    <property type="protein sequence ID" value="MBW4544790.1"/>
    <property type="molecule type" value="Genomic_DNA"/>
</dbReference>
<name>A0A951PIX1_9CYAN</name>
<comment type="caution">
    <text evidence="1">The sequence shown here is derived from an EMBL/GenBank/DDBJ whole genome shotgun (WGS) entry which is preliminary data.</text>
</comment>
<protein>
    <submittedName>
        <fullName evidence="1">Uncharacterized protein</fullName>
    </submittedName>
</protein>
<accession>A0A951PIX1</accession>
<evidence type="ECO:0000313" key="1">
    <source>
        <dbReference type="EMBL" id="MBW4544790.1"/>
    </source>
</evidence>
<reference evidence="1" key="2">
    <citation type="journal article" date="2022" name="Microbiol. Resour. Announc.">
        <title>Metagenome Sequencing to Explore Phylogenomics of Terrestrial Cyanobacteria.</title>
        <authorList>
            <person name="Ward R.D."/>
            <person name="Stajich J.E."/>
            <person name="Johansen J.R."/>
            <person name="Huntemann M."/>
            <person name="Clum A."/>
            <person name="Foster B."/>
            <person name="Foster B."/>
            <person name="Roux S."/>
            <person name="Palaniappan K."/>
            <person name="Varghese N."/>
            <person name="Mukherjee S."/>
            <person name="Reddy T.B.K."/>
            <person name="Daum C."/>
            <person name="Copeland A."/>
            <person name="Chen I.A."/>
            <person name="Ivanova N.N."/>
            <person name="Kyrpides N.C."/>
            <person name="Shapiro N."/>
            <person name="Eloe-Fadrosh E.A."/>
            <person name="Pietrasiak N."/>
        </authorList>
    </citation>
    <scope>NUCLEOTIDE SEQUENCE</scope>
    <source>
        <strain evidence="1">CPER-KK1</strain>
    </source>
</reference>
<proteinExistence type="predicted"/>
<dbReference type="Proteomes" id="UP000753908">
    <property type="component" value="Unassembled WGS sequence"/>
</dbReference>
<reference evidence="1" key="1">
    <citation type="submission" date="2021-05" db="EMBL/GenBank/DDBJ databases">
        <authorList>
            <person name="Pietrasiak N."/>
            <person name="Ward R."/>
            <person name="Stajich J.E."/>
            <person name="Kurbessoian T."/>
        </authorList>
    </citation>
    <scope>NUCLEOTIDE SEQUENCE</scope>
    <source>
        <strain evidence="1">CPER-KK1</strain>
    </source>
</reference>
<gene>
    <name evidence="1" type="ORF">KME25_10165</name>
</gene>
<evidence type="ECO:0000313" key="2">
    <source>
        <dbReference type="Proteomes" id="UP000753908"/>
    </source>
</evidence>
<dbReference type="AlphaFoldDB" id="A0A951PIX1"/>
<organism evidence="1 2">
    <name type="scientific">Symplocastrum torsivum CPER-KK1</name>
    <dbReference type="NCBI Taxonomy" id="450513"/>
    <lineage>
        <taxon>Bacteria</taxon>
        <taxon>Bacillati</taxon>
        <taxon>Cyanobacteriota</taxon>
        <taxon>Cyanophyceae</taxon>
        <taxon>Oscillatoriophycideae</taxon>
        <taxon>Oscillatoriales</taxon>
        <taxon>Microcoleaceae</taxon>
        <taxon>Symplocastrum</taxon>
    </lineage>
</organism>
<sequence length="95" mass="10884">MDNPTSVTAVFRTVLFVLDNWLKDWRSLPDPLKMTYKQLTLVFLPTPSRGSRRLLEQNPETSQRLPLSGFCDAICFAATLRDRFQPLLIPTQSSN</sequence>